<gene>
    <name evidence="1" type="ORF">ATANTOWER_027226</name>
</gene>
<keyword evidence="2" id="KW-1185">Reference proteome</keyword>
<organism evidence="1 2">
    <name type="scientific">Ataeniobius toweri</name>
    <dbReference type="NCBI Taxonomy" id="208326"/>
    <lineage>
        <taxon>Eukaryota</taxon>
        <taxon>Metazoa</taxon>
        <taxon>Chordata</taxon>
        <taxon>Craniata</taxon>
        <taxon>Vertebrata</taxon>
        <taxon>Euteleostomi</taxon>
        <taxon>Actinopterygii</taxon>
        <taxon>Neopterygii</taxon>
        <taxon>Teleostei</taxon>
        <taxon>Neoteleostei</taxon>
        <taxon>Acanthomorphata</taxon>
        <taxon>Ovalentaria</taxon>
        <taxon>Atherinomorphae</taxon>
        <taxon>Cyprinodontiformes</taxon>
        <taxon>Goodeidae</taxon>
        <taxon>Ataeniobius</taxon>
    </lineage>
</organism>
<name>A0ABU7A0R3_9TELE</name>
<sequence length="103" mass="11384">MIDFVVVSSDLQPHISYTRVVSWITLEEEKAGQSWQAQACSEGLLGTFRDVFNLWESIFWIPGVRVDHVLPHLSSMRLPVAVAISSAVPVADSIPEPGGGHWQ</sequence>
<comment type="caution">
    <text evidence="1">The sequence shown here is derived from an EMBL/GenBank/DDBJ whole genome shotgun (WGS) entry which is preliminary data.</text>
</comment>
<evidence type="ECO:0000313" key="2">
    <source>
        <dbReference type="Proteomes" id="UP001345963"/>
    </source>
</evidence>
<protein>
    <submittedName>
        <fullName evidence="1">Uncharacterized protein</fullName>
    </submittedName>
</protein>
<dbReference type="Proteomes" id="UP001345963">
    <property type="component" value="Unassembled WGS sequence"/>
</dbReference>
<accession>A0ABU7A0R3</accession>
<dbReference type="EMBL" id="JAHUTI010000067">
    <property type="protein sequence ID" value="MED6231547.1"/>
    <property type="molecule type" value="Genomic_DNA"/>
</dbReference>
<reference evidence="1 2" key="1">
    <citation type="submission" date="2021-07" db="EMBL/GenBank/DDBJ databases">
        <authorList>
            <person name="Palmer J.M."/>
        </authorList>
    </citation>
    <scope>NUCLEOTIDE SEQUENCE [LARGE SCALE GENOMIC DNA]</scope>
    <source>
        <strain evidence="1 2">AT_MEX2019</strain>
        <tissue evidence="1">Muscle</tissue>
    </source>
</reference>
<proteinExistence type="predicted"/>
<evidence type="ECO:0000313" key="1">
    <source>
        <dbReference type="EMBL" id="MED6231547.1"/>
    </source>
</evidence>